<sequence length="879" mass="99643">MDAESSNLANPRSPLEDAIADFQLVLDHDQRTKLSGLNTVPDADSILVFTAQLDLANRNRRGKSIGSRLYTVLSSVRDFCTVVDVFVSSHPEVAALVWGSVKLTMQIIVNYTSYFEATSELFMRIGRLCPLFTEYQALYPASQRLQDALSDFHAAIIRCCKHVIHASQKPWINQTLSAMWRPFDDEFKVDLVDLDNCSNSVKEAIDAAKAHADAKEHELQARERKEASQGRAMISQLVKRTDDGWRETRQWQLECDLRRTRERKQHVLDSLSTYNHLRSLKQNQRKRYCDTANWIFQASEFISWANQLDDTLLWCSGKIGSGKTVAITSVIDHLLLTKTDTDIMVFFFFIRSDDKMSLKAETIIKSILRQGLPCAAELSDEMENKIQVAVSSEDVGRIIALLDDITAGRTKFYIIIDGLDECDKWERTILIKGLACLSSRRTNVKLLLASRESLLDEICRCFPSFQRIATGGTGTYGDIATYVTGVVDERAKNGELRIGNAGILEEVKTALIEGADGMFLWVFFQIQEICSQHCDEDVRNAIQNLPRGLPETFRRALRRIKAENHAQAAIRTFPLIAAAVRPLSLDELQAALAVEIGQQRLARERLFNDLDRIALWCQNLVQTDEEDLTVRFVHQAVRQFLLEDPVELDLTSFHFKMRDADHTMGEICLTYLNFQEIQMRRPVLLPSPLVIIENAYGKRSIPALLLRSISDPASPVVPINVEPIMNAIGSHSSGVEYTQRYPLLEYASANWDSHTRYFSAAKSITWELWKKKVVEDYDIYCISASDGVKSLRQRERRTGHPGVIGAISSLPENPGHRFITGRVERDGQHQLRLIVKPDGVYSRDARRLTAEAFRVGGLKVVKILSMDLFDEVEIKKLEE</sequence>
<dbReference type="Proteomes" id="UP000054516">
    <property type="component" value="Unassembled WGS sequence"/>
</dbReference>
<dbReference type="PANTHER" id="PTHR10039:SF10">
    <property type="entry name" value="NACHT DOMAIN-CONTAINING PROTEIN"/>
    <property type="match status" value="1"/>
</dbReference>
<evidence type="ECO:0000313" key="5">
    <source>
        <dbReference type="EMBL" id="GAW26453.1"/>
    </source>
</evidence>
<dbReference type="Pfam" id="PF22939">
    <property type="entry name" value="WHD_GPIID"/>
    <property type="match status" value="1"/>
</dbReference>
<dbReference type="EMBL" id="DF977477">
    <property type="protein sequence ID" value="GAW26453.1"/>
    <property type="molecule type" value="Genomic_DNA"/>
</dbReference>
<evidence type="ECO:0000259" key="4">
    <source>
        <dbReference type="Pfam" id="PF24883"/>
    </source>
</evidence>
<dbReference type="Pfam" id="PF24809">
    <property type="entry name" value="DUF7708"/>
    <property type="match status" value="1"/>
</dbReference>
<dbReference type="Gene3D" id="3.40.50.300">
    <property type="entry name" value="P-loop containing nucleotide triphosphate hydrolases"/>
    <property type="match status" value="1"/>
</dbReference>
<evidence type="ECO:0000313" key="6">
    <source>
        <dbReference type="Proteomes" id="UP000054516"/>
    </source>
</evidence>
<dbReference type="InterPro" id="IPR027417">
    <property type="entry name" value="P-loop_NTPase"/>
</dbReference>
<dbReference type="InterPro" id="IPR054471">
    <property type="entry name" value="GPIID_WHD"/>
</dbReference>
<feature type="domain" description="GPI inositol-deacylase winged helix" evidence="2">
    <location>
        <begin position="567"/>
        <end position="648"/>
    </location>
</feature>
<evidence type="ECO:0000259" key="3">
    <source>
        <dbReference type="Pfam" id="PF24809"/>
    </source>
</evidence>
<keyword evidence="1" id="KW-0677">Repeat</keyword>
<keyword evidence="6" id="KW-1185">Reference proteome</keyword>
<feature type="domain" description="Nephrocystin 3-like N-terminal" evidence="4">
    <location>
        <begin position="291"/>
        <end position="451"/>
    </location>
</feature>
<evidence type="ECO:0000259" key="2">
    <source>
        <dbReference type="Pfam" id="PF22939"/>
    </source>
</evidence>
<gene>
    <name evidence="5" type="ORF">SAMD00023353_3200910</name>
</gene>
<proteinExistence type="predicted"/>
<dbReference type="Pfam" id="PF24883">
    <property type="entry name" value="NPHP3_N"/>
    <property type="match status" value="1"/>
</dbReference>
<accession>A0A1S8A8S5</accession>
<organism evidence="5">
    <name type="scientific">Rosellinia necatrix</name>
    <name type="common">White root-rot fungus</name>
    <dbReference type="NCBI Taxonomy" id="77044"/>
    <lineage>
        <taxon>Eukaryota</taxon>
        <taxon>Fungi</taxon>
        <taxon>Dikarya</taxon>
        <taxon>Ascomycota</taxon>
        <taxon>Pezizomycotina</taxon>
        <taxon>Sordariomycetes</taxon>
        <taxon>Xylariomycetidae</taxon>
        <taxon>Xylariales</taxon>
        <taxon>Xylariaceae</taxon>
        <taxon>Rosellinia</taxon>
    </lineage>
</organism>
<dbReference type="OrthoDB" id="7464126at2759"/>
<evidence type="ECO:0000256" key="1">
    <source>
        <dbReference type="ARBA" id="ARBA00022737"/>
    </source>
</evidence>
<name>A0A1S8A8S5_ROSNE</name>
<dbReference type="InterPro" id="IPR056884">
    <property type="entry name" value="NPHP3-like_N"/>
</dbReference>
<dbReference type="AlphaFoldDB" id="A0A1S8A8S5"/>
<dbReference type="STRING" id="77044.A0A1S8A8S5"/>
<dbReference type="OMA" id="VSFFFAQ"/>
<protein>
    <submittedName>
        <fullName evidence="5">Uncharacterized protein</fullName>
    </submittedName>
</protein>
<dbReference type="InterPro" id="IPR056125">
    <property type="entry name" value="DUF7708"/>
</dbReference>
<reference evidence="5" key="1">
    <citation type="submission" date="2016-03" db="EMBL/GenBank/DDBJ databases">
        <title>Draft genome sequence of Rosellinia necatrix.</title>
        <authorList>
            <person name="Kanematsu S."/>
        </authorList>
    </citation>
    <scope>NUCLEOTIDE SEQUENCE [LARGE SCALE GENOMIC DNA]</scope>
    <source>
        <strain evidence="5">W97</strain>
    </source>
</reference>
<dbReference type="PANTHER" id="PTHR10039">
    <property type="entry name" value="AMELOGENIN"/>
    <property type="match status" value="1"/>
</dbReference>
<feature type="domain" description="DUF7708" evidence="3">
    <location>
        <begin position="71"/>
        <end position="209"/>
    </location>
</feature>